<evidence type="ECO:0000313" key="1">
    <source>
        <dbReference type="EMBL" id="MCA9389811.1"/>
    </source>
</evidence>
<dbReference type="EMBL" id="JAGQKX010000003">
    <property type="protein sequence ID" value="MCA9389811.1"/>
    <property type="molecule type" value="Genomic_DNA"/>
</dbReference>
<reference evidence="1" key="2">
    <citation type="journal article" date="2021" name="Microbiome">
        <title>Successional dynamics and alternative stable states in a saline activated sludge microbial community over 9 years.</title>
        <authorList>
            <person name="Wang Y."/>
            <person name="Ye J."/>
            <person name="Ju F."/>
            <person name="Liu L."/>
            <person name="Boyd J.A."/>
            <person name="Deng Y."/>
            <person name="Parks D.H."/>
            <person name="Jiang X."/>
            <person name="Yin X."/>
            <person name="Woodcroft B.J."/>
            <person name="Tyson G.W."/>
            <person name="Hugenholtz P."/>
            <person name="Polz M.F."/>
            <person name="Zhang T."/>
        </authorList>
    </citation>
    <scope>NUCLEOTIDE SEQUENCE</scope>
    <source>
        <strain evidence="1">HKST-UBA01</strain>
    </source>
</reference>
<dbReference type="AlphaFoldDB" id="A0A955LHC8"/>
<name>A0A955LHC8_UNCKA</name>
<protein>
    <submittedName>
        <fullName evidence="1">Uncharacterized protein</fullName>
    </submittedName>
</protein>
<proteinExistence type="predicted"/>
<reference evidence="1" key="1">
    <citation type="submission" date="2020-04" db="EMBL/GenBank/DDBJ databases">
        <authorList>
            <person name="Zhang T."/>
        </authorList>
    </citation>
    <scope>NUCLEOTIDE SEQUENCE</scope>
    <source>
        <strain evidence="1">HKST-UBA01</strain>
    </source>
</reference>
<dbReference type="Proteomes" id="UP000701698">
    <property type="component" value="Unassembled WGS sequence"/>
</dbReference>
<accession>A0A955LHC8</accession>
<organism evidence="1 2">
    <name type="scientific">candidate division WWE3 bacterium</name>
    <dbReference type="NCBI Taxonomy" id="2053526"/>
    <lineage>
        <taxon>Bacteria</taxon>
        <taxon>Katanobacteria</taxon>
    </lineage>
</organism>
<comment type="caution">
    <text evidence="1">The sequence shown here is derived from an EMBL/GenBank/DDBJ whole genome shotgun (WGS) entry which is preliminary data.</text>
</comment>
<sequence length="128" mass="14209">MKIEMKVIEADAPEPIPEGLYLAKVADITEGSGEYGEYLRFVFEITDGEYIGITRNEIASKKLSKTRSGKTSKLYGFVKSLTGREPEPGSVIDIAGLIDKPCQILVKNDKEVEGIMYQRIESVLPPQK</sequence>
<gene>
    <name evidence="1" type="ORF">KC571_00215</name>
</gene>
<evidence type="ECO:0000313" key="2">
    <source>
        <dbReference type="Proteomes" id="UP000701698"/>
    </source>
</evidence>